<evidence type="ECO:0000256" key="7">
    <source>
        <dbReference type="ARBA" id="ARBA00022842"/>
    </source>
</evidence>
<comment type="caution">
    <text evidence="11">The sequence shown here is derived from an EMBL/GenBank/DDBJ whole genome shotgun (WGS) entry which is preliminary data.</text>
</comment>
<dbReference type="GO" id="GO:0016208">
    <property type="term" value="F:AMP binding"/>
    <property type="evidence" value="ECO:0007669"/>
    <property type="project" value="TreeGrafter"/>
</dbReference>
<keyword evidence="6 9" id="KW-0418">Kinase</keyword>
<comment type="activity regulation">
    <text evidence="9">Non-allosteric.</text>
</comment>
<dbReference type="HAMAP" id="MF_01976">
    <property type="entry name" value="Phosphofructokinase_III"/>
    <property type="match status" value="1"/>
</dbReference>
<comment type="subcellular location">
    <subcellularLocation>
        <location evidence="9">Cytoplasm</location>
    </subcellularLocation>
</comment>
<dbReference type="RefSeq" id="WP_184757440.1">
    <property type="nucleotide sequence ID" value="NZ_BAABEK010000032.1"/>
</dbReference>
<gene>
    <name evidence="9" type="primary">pfp</name>
    <name evidence="11" type="ORF">FHR32_005715</name>
</gene>
<comment type="similarity">
    <text evidence="9">Belongs to the phosphofructokinase type A (PFKA) family. Mixed-substrate PFK group III subfamily.</text>
</comment>
<feature type="binding site" evidence="9">
    <location>
        <position position="265"/>
    </location>
    <ligand>
        <name>substrate</name>
        <note>ligand shared between dimeric partners</note>
    </ligand>
</feature>
<comment type="function">
    <text evidence="9">Catalyzes the phosphorylation of D-fructose 6-phosphate, the first committing step of glycolysis. Uses inorganic phosphate (PPi) as phosphoryl donor instead of ATP like common ATP-dependent phosphofructokinases (ATP-PFKs), which renders the reaction reversible, and can thus function both in glycolysis and gluconeogenesis. Consistently, PPi-PFK can replace the enzymes of both the forward (ATP-PFK) and reverse (fructose-bisphosphatase (FBPase)) reactions.</text>
</comment>
<feature type="binding site" evidence="9">
    <location>
        <position position="103"/>
    </location>
    <ligand>
        <name>Mg(2+)</name>
        <dbReference type="ChEBI" id="CHEBI:18420"/>
        <note>catalytic</note>
    </ligand>
</feature>
<evidence type="ECO:0000256" key="6">
    <source>
        <dbReference type="ARBA" id="ARBA00022777"/>
    </source>
</evidence>
<dbReference type="GO" id="GO:0070095">
    <property type="term" value="F:fructose-6-phosphate binding"/>
    <property type="evidence" value="ECO:0007669"/>
    <property type="project" value="TreeGrafter"/>
</dbReference>
<feature type="site" description="Important for catalytic activity; stabilizes the transition state when the phosphoryl donor is PPi" evidence="9">
    <location>
        <position position="124"/>
    </location>
</feature>
<dbReference type="PANTHER" id="PTHR13697:SF52">
    <property type="entry name" value="ATP-DEPENDENT 6-PHOSPHOFRUCTOKINASE 3"/>
    <property type="match status" value="1"/>
</dbReference>
<keyword evidence="5 9" id="KW-0479">Metal-binding</keyword>
<dbReference type="EC" id="2.7.1.90" evidence="9"/>
<dbReference type="UniPathway" id="UPA00109">
    <property type="reaction ID" value="UER00182"/>
</dbReference>
<feature type="binding site" evidence="9">
    <location>
        <position position="162"/>
    </location>
    <ligand>
        <name>substrate</name>
        <note>ligand shared between dimeric partners</note>
    </ligand>
</feature>
<dbReference type="InterPro" id="IPR012829">
    <property type="entry name" value="Phosphofructokinase_III"/>
</dbReference>
<feature type="active site" description="Proton acceptor" evidence="9">
    <location>
        <position position="127"/>
    </location>
</feature>
<reference evidence="11 12" key="1">
    <citation type="submission" date="2020-08" db="EMBL/GenBank/DDBJ databases">
        <title>Sequencing the genomes of 1000 actinobacteria strains.</title>
        <authorList>
            <person name="Klenk H.-P."/>
        </authorList>
    </citation>
    <scope>NUCLEOTIDE SEQUENCE [LARGE SCALE GENOMIC DNA]</scope>
    <source>
        <strain evidence="11 12">DSM 43023</strain>
    </source>
</reference>
<feature type="site" description="Important for catalytic activity and substrate specificity; stabilizes the transition state when the phosphoryl donor is PPi; prevents ATP from binding by mimicking the alpha-phosphate group of ATP" evidence="9">
    <location>
        <position position="104"/>
    </location>
</feature>
<evidence type="ECO:0000256" key="3">
    <source>
        <dbReference type="ARBA" id="ARBA00022490"/>
    </source>
</evidence>
<evidence type="ECO:0000313" key="11">
    <source>
        <dbReference type="EMBL" id="MBB4941338.1"/>
    </source>
</evidence>
<dbReference type="PIRSF" id="PIRSF000532">
    <property type="entry name" value="ATP_PFK_prok"/>
    <property type="match status" value="1"/>
</dbReference>
<dbReference type="GO" id="GO:0047334">
    <property type="term" value="F:diphosphate-fructose-6-phosphate 1-phosphotransferase activity"/>
    <property type="evidence" value="ECO:0007669"/>
    <property type="project" value="UniProtKB-EC"/>
</dbReference>
<evidence type="ECO:0000256" key="1">
    <source>
        <dbReference type="ARBA" id="ARBA00001946"/>
    </source>
</evidence>
<dbReference type="NCBIfam" id="TIGR02483">
    <property type="entry name" value="PFK_mixed"/>
    <property type="match status" value="1"/>
</dbReference>
<comment type="pathway">
    <text evidence="2 9">Carbohydrate degradation; glycolysis; D-glyceraldehyde 3-phosphate and glycerone phosphate from D-glucose: step 3/4.</text>
</comment>
<keyword evidence="4 9" id="KW-0808">Transferase</keyword>
<dbReference type="GO" id="GO:0046872">
    <property type="term" value="F:metal ion binding"/>
    <property type="evidence" value="ECO:0007669"/>
    <property type="project" value="UniProtKB-KW"/>
</dbReference>
<dbReference type="InterPro" id="IPR012003">
    <property type="entry name" value="ATP_PFK_prok-type"/>
</dbReference>
<organism evidence="11 12">
    <name type="scientific">Streptosporangium album</name>
    <dbReference type="NCBI Taxonomy" id="47479"/>
    <lineage>
        <taxon>Bacteria</taxon>
        <taxon>Bacillati</taxon>
        <taxon>Actinomycetota</taxon>
        <taxon>Actinomycetes</taxon>
        <taxon>Streptosporangiales</taxon>
        <taxon>Streptosporangiaceae</taxon>
        <taxon>Streptosporangium</taxon>
    </lineage>
</organism>
<dbReference type="GO" id="GO:0003872">
    <property type="term" value="F:6-phosphofructokinase activity"/>
    <property type="evidence" value="ECO:0007669"/>
    <property type="project" value="UniProtKB-UniRule"/>
</dbReference>
<dbReference type="Gene3D" id="3.40.50.460">
    <property type="entry name" value="Phosphofructokinase domain"/>
    <property type="match status" value="1"/>
</dbReference>
<dbReference type="AlphaFoldDB" id="A0A7W7WC03"/>
<dbReference type="GO" id="GO:0030388">
    <property type="term" value="P:fructose 1,6-bisphosphate metabolic process"/>
    <property type="evidence" value="ECO:0007669"/>
    <property type="project" value="TreeGrafter"/>
</dbReference>
<feature type="binding site" description="in other chain" evidence="9">
    <location>
        <begin position="169"/>
        <end position="171"/>
    </location>
    <ligand>
        <name>substrate</name>
        <note>ligand shared between dimeric partners</note>
    </ligand>
</feature>
<protein>
    <recommendedName>
        <fullName evidence="9">Pyrophosphate--fructose 6-phosphate 1-phosphotransferase</fullName>
        <ecNumber evidence="9">2.7.1.90</ecNumber>
    </recommendedName>
    <alternativeName>
        <fullName evidence="9">6-phosphofructokinase, pyrophosphate dependent</fullName>
    </alternativeName>
    <alternativeName>
        <fullName evidence="9">PPi-dependent phosphofructokinase</fullName>
        <shortName evidence="9">PPi-PFK</shortName>
    </alternativeName>
    <alternativeName>
        <fullName evidence="9">Pyrophosphate-dependent 6-phosphofructose-1-kinase</fullName>
    </alternativeName>
</protein>
<comment type="cofactor">
    <cofactor evidence="1 9">
        <name>Mg(2+)</name>
        <dbReference type="ChEBI" id="CHEBI:18420"/>
    </cofactor>
</comment>
<keyword evidence="3 9" id="KW-0963">Cytoplasm</keyword>
<dbReference type="GO" id="GO:0061621">
    <property type="term" value="P:canonical glycolysis"/>
    <property type="evidence" value="ECO:0007669"/>
    <property type="project" value="TreeGrafter"/>
</dbReference>
<evidence type="ECO:0000313" key="12">
    <source>
        <dbReference type="Proteomes" id="UP000534286"/>
    </source>
</evidence>
<dbReference type="InterPro" id="IPR022953">
    <property type="entry name" value="ATP_PFK"/>
</dbReference>
<evidence type="ECO:0000256" key="5">
    <source>
        <dbReference type="ARBA" id="ARBA00022723"/>
    </source>
</evidence>
<dbReference type="PRINTS" id="PR00476">
    <property type="entry name" value="PHFRCTKINASE"/>
</dbReference>
<keyword evidence="8 9" id="KW-0324">Glycolysis</keyword>
<feature type="domain" description="Phosphofructokinase" evidence="10">
    <location>
        <begin position="2"/>
        <end position="297"/>
    </location>
</feature>
<proteinExistence type="inferred from homology"/>
<dbReference type="Pfam" id="PF00365">
    <property type="entry name" value="PFK"/>
    <property type="match status" value="1"/>
</dbReference>
<feature type="binding site" evidence="9">
    <location>
        <position position="10"/>
    </location>
    <ligand>
        <name>diphosphate</name>
        <dbReference type="ChEBI" id="CHEBI:33019"/>
    </ligand>
</feature>
<keyword evidence="7 9" id="KW-0460">Magnesium</keyword>
<evidence type="ECO:0000256" key="8">
    <source>
        <dbReference type="ARBA" id="ARBA00023152"/>
    </source>
</evidence>
<dbReference type="GO" id="GO:0042802">
    <property type="term" value="F:identical protein binding"/>
    <property type="evidence" value="ECO:0007669"/>
    <property type="project" value="TreeGrafter"/>
</dbReference>
<name>A0A7W7WC03_9ACTN</name>
<evidence type="ECO:0000256" key="4">
    <source>
        <dbReference type="ARBA" id="ARBA00022679"/>
    </source>
</evidence>
<dbReference type="SUPFAM" id="SSF53784">
    <property type="entry name" value="Phosphofructokinase"/>
    <property type="match status" value="1"/>
</dbReference>
<dbReference type="InterPro" id="IPR035966">
    <property type="entry name" value="PKF_sf"/>
</dbReference>
<comment type="caution">
    <text evidence="9">Lacks conserved residue(s) required for the propagation of feature annotation.</text>
</comment>
<dbReference type="Gene3D" id="3.40.50.450">
    <property type="match status" value="1"/>
</dbReference>
<dbReference type="GO" id="GO:0048029">
    <property type="term" value="F:monosaccharide binding"/>
    <property type="evidence" value="ECO:0007669"/>
    <property type="project" value="TreeGrafter"/>
</dbReference>
<comment type="catalytic activity">
    <reaction evidence="9">
        <text>beta-D-fructose 6-phosphate + diphosphate = beta-D-fructose 1,6-bisphosphate + phosphate + H(+)</text>
        <dbReference type="Rhea" id="RHEA:13613"/>
        <dbReference type="ChEBI" id="CHEBI:15378"/>
        <dbReference type="ChEBI" id="CHEBI:32966"/>
        <dbReference type="ChEBI" id="CHEBI:33019"/>
        <dbReference type="ChEBI" id="CHEBI:43474"/>
        <dbReference type="ChEBI" id="CHEBI:57634"/>
        <dbReference type="EC" id="2.7.1.90"/>
    </reaction>
</comment>
<dbReference type="PANTHER" id="PTHR13697">
    <property type="entry name" value="PHOSPHOFRUCTOKINASE"/>
    <property type="match status" value="1"/>
</dbReference>
<comment type="subunit">
    <text evidence="9">Homodimer or homotetramer.</text>
</comment>
<accession>A0A7W7WC03</accession>
<dbReference type="PROSITE" id="PS00433">
    <property type="entry name" value="PHOSPHOFRUCTOKINASE"/>
    <property type="match status" value="1"/>
</dbReference>
<keyword evidence="12" id="KW-1185">Reference proteome</keyword>
<dbReference type="InterPro" id="IPR000023">
    <property type="entry name" value="Phosphofructokinase_dom"/>
</dbReference>
<dbReference type="GO" id="GO:0005524">
    <property type="term" value="F:ATP binding"/>
    <property type="evidence" value="ECO:0007669"/>
    <property type="project" value="InterPro"/>
</dbReference>
<dbReference type="Proteomes" id="UP000534286">
    <property type="component" value="Unassembled WGS sequence"/>
</dbReference>
<feature type="binding site" description="in other chain" evidence="9">
    <location>
        <begin position="125"/>
        <end position="127"/>
    </location>
    <ligand>
        <name>substrate</name>
        <note>ligand shared between dimeric partners</note>
    </ligand>
</feature>
<dbReference type="GO" id="GO:0005945">
    <property type="term" value="C:6-phosphofructokinase complex"/>
    <property type="evidence" value="ECO:0007669"/>
    <property type="project" value="TreeGrafter"/>
</dbReference>
<feature type="binding site" description="in other chain" evidence="9">
    <location>
        <begin position="271"/>
        <end position="274"/>
    </location>
    <ligand>
        <name>substrate</name>
        <note>ligand shared between dimeric partners</note>
    </ligand>
</feature>
<dbReference type="EMBL" id="JACHJU010000002">
    <property type="protein sequence ID" value="MBB4941338.1"/>
    <property type="molecule type" value="Genomic_DNA"/>
</dbReference>
<sequence length="341" mass="36269">MRIGVLTGGGDCPGLNAVIRAVVRKGVSVYGHEFVGFRDGWRGPLEGDTMPLDIQAVRGILPRGGTILGSSRTNPIKIDGGVEKIKENLVSTGVDALIAIGGEDTLGVAKQLSDKGVKVVGVPKTIDNDLNATDYTFGFDTAVNIATEAIDRLHTTAESHHRALICEVMGRHAGWIALHAGMAGGANVILIPEKPFDIDRVCAYVESRFKTRYAPIIVVAEGAHPIEGQMALQAGELDSFGHVRLGGIGEMLAKEIEKRTGKEARTTVLGHIQRGGTPTAFDRVLATRFGLQAIDAVHDGQFGVMVALQGTDVVRVGLAEATKELKTVPVSRYEEAEVFFG</sequence>
<evidence type="ECO:0000256" key="9">
    <source>
        <dbReference type="HAMAP-Rule" id="MF_01976"/>
    </source>
</evidence>
<evidence type="ECO:0000259" key="10">
    <source>
        <dbReference type="Pfam" id="PF00365"/>
    </source>
</evidence>
<evidence type="ECO:0000256" key="2">
    <source>
        <dbReference type="ARBA" id="ARBA00004679"/>
    </source>
</evidence>
<dbReference type="NCBIfam" id="NF002872">
    <property type="entry name" value="PRK03202.1"/>
    <property type="match status" value="1"/>
</dbReference>
<feature type="binding site" description="in other chain" evidence="9">
    <location>
        <position position="221"/>
    </location>
    <ligand>
        <name>substrate</name>
        <note>ligand shared between dimeric partners</note>
    </ligand>
</feature>
<dbReference type="InterPro" id="IPR015912">
    <property type="entry name" value="Phosphofructokinase_CS"/>
</dbReference>
<dbReference type="GO" id="GO:0006002">
    <property type="term" value="P:fructose 6-phosphate metabolic process"/>
    <property type="evidence" value="ECO:0007669"/>
    <property type="project" value="InterPro"/>
</dbReference>